<dbReference type="EMBL" id="LUKY01000024">
    <property type="protein sequence ID" value="OIZ96404.1"/>
    <property type="molecule type" value="Genomic_DNA"/>
</dbReference>
<evidence type="ECO:0008006" key="6">
    <source>
        <dbReference type="Google" id="ProtNLM"/>
    </source>
</evidence>
<dbReference type="OrthoDB" id="9804203at2"/>
<dbReference type="InterPro" id="IPR010992">
    <property type="entry name" value="IHF-like_DNA-bd_dom_sf"/>
</dbReference>
<evidence type="ECO:0000313" key="5">
    <source>
        <dbReference type="Proteomes" id="UP000183924"/>
    </source>
</evidence>
<dbReference type="SMART" id="SM00411">
    <property type="entry name" value="BHL"/>
    <property type="match status" value="1"/>
</dbReference>
<dbReference type="PRINTS" id="PR01727">
    <property type="entry name" value="DNABINDINGHU"/>
</dbReference>
<evidence type="ECO:0000256" key="3">
    <source>
        <dbReference type="RuleBase" id="RU003939"/>
    </source>
</evidence>
<gene>
    <name evidence="4" type="ORF">A1D18_00290</name>
</gene>
<dbReference type="RefSeq" id="WP_071661830.1">
    <property type="nucleotide sequence ID" value="NZ_LUKY01000024.1"/>
</dbReference>
<dbReference type="Gene3D" id="4.10.520.10">
    <property type="entry name" value="IHF-like DNA-binding proteins"/>
    <property type="match status" value="1"/>
</dbReference>
<evidence type="ECO:0000256" key="1">
    <source>
        <dbReference type="ARBA" id="ARBA00010529"/>
    </source>
</evidence>
<dbReference type="GO" id="GO:0005829">
    <property type="term" value="C:cytosol"/>
    <property type="evidence" value="ECO:0007669"/>
    <property type="project" value="TreeGrafter"/>
</dbReference>
<reference evidence="4 5" key="1">
    <citation type="submission" date="2016-03" db="EMBL/GenBank/DDBJ databases">
        <title>Comparative genomics of Rickettsiella.</title>
        <authorList>
            <person name="Chandler C."/>
            <person name="Wang Y."/>
        </authorList>
    </citation>
    <scope>NUCLEOTIDE SEQUENCE [LARGE SCALE GENOMIC DNA]</scope>
    <source>
        <strain evidence="4 5">RCFS May 2013</strain>
    </source>
</reference>
<dbReference type="SUPFAM" id="SSF47729">
    <property type="entry name" value="IHF-like DNA-binding proteins"/>
    <property type="match status" value="1"/>
</dbReference>
<dbReference type="PANTHER" id="PTHR33175">
    <property type="entry name" value="DNA-BINDING PROTEIN HU"/>
    <property type="match status" value="1"/>
</dbReference>
<dbReference type="GO" id="GO:0030527">
    <property type="term" value="F:structural constituent of chromatin"/>
    <property type="evidence" value="ECO:0007669"/>
    <property type="project" value="InterPro"/>
</dbReference>
<organism evidence="4 5">
    <name type="scientific">Candidatus Rickettsiella isopodorum</name>
    <dbReference type="NCBI Taxonomy" id="1225476"/>
    <lineage>
        <taxon>Bacteria</taxon>
        <taxon>Pseudomonadati</taxon>
        <taxon>Pseudomonadota</taxon>
        <taxon>Gammaproteobacteria</taxon>
        <taxon>Legionellales</taxon>
        <taxon>Coxiellaceae</taxon>
        <taxon>Rickettsiella</taxon>
    </lineage>
</organism>
<dbReference type="Proteomes" id="UP000183924">
    <property type="component" value="Unassembled WGS sequence"/>
</dbReference>
<dbReference type="InterPro" id="IPR000119">
    <property type="entry name" value="Hist_DNA-bd"/>
</dbReference>
<name>A0A1J8P9F1_9COXI</name>
<keyword evidence="2" id="KW-0238">DNA-binding</keyword>
<dbReference type="AlphaFoldDB" id="A0A1J8P9F1"/>
<comment type="caution">
    <text evidence="4">The sequence shown here is derived from an EMBL/GenBank/DDBJ whole genome shotgun (WGS) entry which is preliminary data.</text>
</comment>
<accession>A0A1J8P9F1</accession>
<dbReference type="GO" id="GO:0003677">
    <property type="term" value="F:DNA binding"/>
    <property type="evidence" value="ECO:0007669"/>
    <property type="project" value="UniProtKB-KW"/>
</dbReference>
<dbReference type="STRING" id="1225476.A1D18_00290"/>
<protein>
    <recommendedName>
        <fullName evidence="6">Integration host factor subunit beta</fullName>
    </recommendedName>
</protein>
<dbReference type="Pfam" id="PF00216">
    <property type="entry name" value="Bac_DNA_binding"/>
    <property type="match status" value="1"/>
</dbReference>
<dbReference type="CDD" id="cd13836">
    <property type="entry name" value="IHF_B"/>
    <property type="match status" value="1"/>
</dbReference>
<comment type="similarity">
    <text evidence="1 3">Belongs to the bacterial histone-like protein family.</text>
</comment>
<dbReference type="PANTHER" id="PTHR33175:SF5">
    <property type="entry name" value="INTEGRATION HOST FACTOR SUBUNIT BETA"/>
    <property type="match status" value="1"/>
</dbReference>
<keyword evidence="5" id="KW-1185">Reference proteome</keyword>
<sequence length="103" mass="11865">MLKPELINQLILKFPQLQASTVKKGVEHLIHLLEQTLYQGRRIEIRGFGSFSPHYNAARSAFNPKTGEHFLAPEKYRIHFKMGKTLKYCINKPAQQAETISVE</sequence>
<evidence type="ECO:0000256" key="2">
    <source>
        <dbReference type="ARBA" id="ARBA00023125"/>
    </source>
</evidence>
<evidence type="ECO:0000313" key="4">
    <source>
        <dbReference type="EMBL" id="OIZ96404.1"/>
    </source>
</evidence>
<proteinExistence type="inferred from homology"/>